<proteinExistence type="predicted"/>
<dbReference type="Proteomes" id="UP000218615">
    <property type="component" value="Unassembled WGS sequence"/>
</dbReference>
<sequence length="68" mass="7627">MKIGVNSQASHKNIGFFSVITSLKINIHPYIKGHMLSSRVEHFVESIIRDMTRLSLKHGASTIVHPCL</sequence>
<dbReference type="RefSeq" id="WP_143311589.1">
    <property type="nucleotide sequence ID" value="NZ_FZMP01000022.1"/>
</dbReference>
<evidence type="ECO:0000313" key="2">
    <source>
        <dbReference type="Proteomes" id="UP000218615"/>
    </source>
</evidence>
<dbReference type="AlphaFoldDB" id="A0A284VJK3"/>
<accession>A0A284VJK3</accession>
<dbReference type="STRING" id="1392998.ANME2D_01743"/>
<name>A0A284VJK3_9EURY</name>
<organism evidence="1 2">
    <name type="scientific">Candidatus Methanoperedens nitratireducens</name>
    <dbReference type="NCBI Taxonomy" id="1392998"/>
    <lineage>
        <taxon>Archaea</taxon>
        <taxon>Methanobacteriati</taxon>
        <taxon>Methanobacteriota</taxon>
        <taxon>Stenosarchaea group</taxon>
        <taxon>Methanomicrobia</taxon>
        <taxon>Methanosarcinales</taxon>
        <taxon>ANME-2 cluster</taxon>
        <taxon>Candidatus Methanoperedentaceae</taxon>
        <taxon>Candidatus Methanoperedens</taxon>
    </lineage>
</organism>
<keyword evidence="2" id="KW-1185">Reference proteome</keyword>
<evidence type="ECO:0000313" key="1">
    <source>
        <dbReference type="EMBL" id="SNQ59387.1"/>
    </source>
</evidence>
<protein>
    <submittedName>
        <fullName evidence="1">Uncharacterized protein</fullName>
    </submittedName>
</protein>
<dbReference type="EMBL" id="FZMP01000022">
    <property type="protein sequence ID" value="SNQ59387.1"/>
    <property type="molecule type" value="Genomic_DNA"/>
</dbReference>
<gene>
    <name evidence="1" type="ORF">MNV_1180005</name>
</gene>
<reference evidence="2" key="1">
    <citation type="submission" date="2017-06" db="EMBL/GenBank/DDBJ databases">
        <authorList>
            <person name="Cremers G."/>
        </authorList>
    </citation>
    <scope>NUCLEOTIDE SEQUENCE [LARGE SCALE GENOMIC DNA]</scope>
</reference>